<keyword evidence="2" id="KW-1185">Reference proteome</keyword>
<protein>
    <submittedName>
        <fullName evidence="1">ATP-dependent DNA ligase Cdc17</fullName>
    </submittedName>
</protein>
<feature type="non-terminal residue" evidence="1">
    <location>
        <position position="251"/>
    </location>
</feature>
<comment type="caution">
    <text evidence="1">The sequence shown here is derived from an EMBL/GenBank/DDBJ whole genome shotgun (WGS) entry which is preliminary data.</text>
</comment>
<reference evidence="1" key="1">
    <citation type="submission" date="2022-06" db="EMBL/GenBank/DDBJ databases">
        <title>Phylogenomic reconstructions and comparative analyses of Kickxellomycotina fungi.</title>
        <authorList>
            <person name="Reynolds N.K."/>
            <person name="Stajich J.E."/>
            <person name="Barry K."/>
            <person name="Grigoriev I.V."/>
            <person name="Crous P."/>
            <person name="Smith M.E."/>
        </authorList>
    </citation>
    <scope>NUCLEOTIDE SEQUENCE</scope>
    <source>
        <strain evidence="1">RSA 2271</strain>
    </source>
</reference>
<name>A0ACC1H7A1_9FUNG</name>
<accession>A0ACC1H7A1</accession>
<proteinExistence type="predicted"/>
<evidence type="ECO:0000313" key="1">
    <source>
        <dbReference type="EMBL" id="KAJ1671074.1"/>
    </source>
</evidence>
<organism evidence="1 2">
    <name type="scientific">Spiromyces aspiralis</name>
    <dbReference type="NCBI Taxonomy" id="68401"/>
    <lineage>
        <taxon>Eukaryota</taxon>
        <taxon>Fungi</taxon>
        <taxon>Fungi incertae sedis</taxon>
        <taxon>Zoopagomycota</taxon>
        <taxon>Kickxellomycotina</taxon>
        <taxon>Kickxellomycetes</taxon>
        <taxon>Kickxellales</taxon>
        <taxon>Kickxellaceae</taxon>
        <taxon>Spiromyces</taxon>
    </lineage>
</organism>
<evidence type="ECO:0000313" key="2">
    <source>
        <dbReference type="Proteomes" id="UP001145114"/>
    </source>
</evidence>
<gene>
    <name evidence="1" type="primary">cdc17_2</name>
    <name evidence="1" type="ORF">EV182_007834</name>
</gene>
<dbReference type="Proteomes" id="UP001145114">
    <property type="component" value="Unassembled WGS sequence"/>
</dbReference>
<sequence>MFAPKPLLVEKVFGTFREIAQMKGGSSMQKKVDKISGLLVSCKGIEARYMMRLLEGKLRIGLAEQTVLAALGHSSALYHHQRANDSDNEVSEEVLREAVATMKSVFNEMPDYEAIAPILIEKGYKDLPKYCKLTPGIPVKPMLAHPTKSISEILDRFENIKFTCEFKYDGERAQVHQIEDGRCMVFSRNLENTSVKYSDIVDAAKSYAKPQTSSFILDCEAVAWDREKQCILPFQILTTRKRKDVREEDIK</sequence>
<keyword evidence="1" id="KW-0436">Ligase</keyword>
<dbReference type="EMBL" id="JAMZIH010008932">
    <property type="protein sequence ID" value="KAJ1671074.1"/>
    <property type="molecule type" value="Genomic_DNA"/>
</dbReference>